<keyword evidence="1" id="KW-0862">Zinc</keyword>
<dbReference type="SMART" id="SM00530">
    <property type="entry name" value="HTH_XRE"/>
    <property type="match status" value="1"/>
</dbReference>
<evidence type="ECO:0000259" key="2">
    <source>
        <dbReference type="PROSITE" id="PS50943"/>
    </source>
</evidence>
<evidence type="ECO:0000259" key="3">
    <source>
        <dbReference type="PROSITE" id="PS50966"/>
    </source>
</evidence>
<dbReference type="PANTHER" id="PTHR38133">
    <property type="entry name" value="SLR1429 PROTEIN"/>
    <property type="match status" value="1"/>
</dbReference>
<evidence type="ECO:0000313" key="4">
    <source>
        <dbReference type="EMBL" id="RDH86453.1"/>
    </source>
</evidence>
<dbReference type="EMBL" id="QFXE01000009">
    <property type="protein sequence ID" value="RDH86453.1"/>
    <property type="molecule type" value="Genomic_DNA"/>
</dbReference>
<protein>
    <recommendedName>
        <fullName evidence="6">HTH cro/C1-type domain-containing protein</fullName>
    </recommendedName>
</protein>
<reference evidence="4 5" key="1">
    <citation type="journal article" date="2018" name="ISME J.">
        <title>Endosymbiont genomes yield clues of tubeworm success.</title>
        <authorList>
            <person name="Li Y."/>
            <person name="Liles M.R."/>
            <person name="Halanych K.M."/>
        </authorList>
    </citation>
    <scope>NUCLEOTIDE SEQUENCE [LARGE SCALE GENOMIC DNA]</scope>
    <source>
        <strain evidence="4">A1462</strain>
    </source>
</reference>
<evidence type="ECO:0008006" key="6">
    <source>
        <dbReference type="Google" id="ProtNLM"/>
    </source>
</evidence>
<keyword evidence="1" id="KW-0479">Metal-binding</keyword>
<dbReference type="InterPro" id="IPR010982">
    <property type="entry name" value="Lambda_DNA-bd_dom_sf"/>
</dbReference>
<dbReference type="Pfam" id="PF04434">
    <property type="entry name" value="SWIM"/>
    <property type="match status" value="1"/>
</dbReference>
<dbReference type="PROSITE" id="PS50966">
    <property type="entry name" value="ZF_SWIM"/>
    <property type="match status" value="1"/>
</dbReference>
<dbReference type="GO" id="GO:0003677">
    <property type="term" value="F:DNA binding"/>
    <property type="evidence" value="ECO:0007669"/>
    <property type="project" value="InterPro"/>
</dbReference>
<feature type="domain" description="HTH cro/C1-type" evidence="2">
    <location>
        <begin position="300"/>
        <end position="330"/>
    </location>
</feature>
<proteinExistence type="predicted"/>
<keyword evidence="5" id="KW-1185">Reference proteome</keyword>
<dbReference type="CDD" id="cd00093">
    <property type="entry name" value="HTH_XRE"/>
    <property type="match status" value="1"/>
</dbReference>
<dbReference type="InterPro" id="IPR001387">
    <property type="entry name" value="Cro/C1-type_HTH"/>
</dbReference>
<dbReference type="Pfam" id="PF01381">
    <property type="entry name" value="HTH_3"/>
    <property type="match status" value="1"/>
</dbReference>
<sequence length="363" mass="40889">MAYGRWPRYVPIAKRRAKAEQEVRKLRKKGKKIEPVVVEGHKIARTFWGEAWCKHLEQFSDYANRLPRGRTYVRNGSVCHLAISKGKIEAIVSGSKLYNIDIRITPLSATKWKNVRKQCAGQIGSMLELLQGRLSNHVMEIVTDRNKGLFPKPSEIKLSCDCPDWAEMCKHVAAVLYGIGSRLDHQPELLFLLRNVDHEELITAELELQAVTSGKGNRRRLDRQDLSDVFGVEIVESSEAKSKKRAVAKKVAKKRIAAKMKKKNTIKTGEKATGPGRKKTVIKPATVVSKKKFIPTASAVARLRKRFGMTQSQFAKLLGVSQPTVTSWENTRGKLNLRQRTMQALTQAANLASDQTAKKLKRK</sequence>
<dbReference type="Gene3D" id="1.10.260.40">
    <property type="entry name" value="lambda repressor-like DNA-binding domains"/>
    <property type="match status" value="1"/>
</dbReference>
<evidence type="ECO:0000313" key="5">
    <source>
        <dbReference type="Proteomes" id="UP000254771"/>
    </source>
</evidence>
<dbReference type="Proteomes" id="UP000254771">
    <property type="component" value="Unassembled WGS sequence"/>
</dbReference>
<dbReference type="GO" id="GO:0008270">
    <property type="term" value="F:zinc ion binding"/>
    <property type="evidence" value="ECO:0007669"/>
    <property type="project" value="UniProtKB-KW"/>
</dbReference>
<dbReference type="InterPro" id="IPR007527">
    <property type="entry name" value="Znf_SWIM"/>
</dbReference>
<gene>
    <name evidence="4" type="ORF">DIZ78_08170</name>
</gene>
<feature type="domain" description="SWIM-type" evidence="3">
    <location>
        <begin position="139"/>
        <end position="180"/>
    </location>
</feature>
<evidence type="ECO:0000256" key="1">
    <source>
        <dbReference type="PROSITE-ProRule" id="PRU00325"/>
    </source>
</evidence>
<keyword evidence="1" id="KW-0863">Zinc-finger</keyword>
<name>A0A370DNP1_9GAMM</name>
<comment type="caution">
    <text evidence="4">The sequence shown here is derived from an EMBL/GenBank/DDBJ whole genome shotgun (WGS) entry which is preliminary data.</text>
</comment>
<accession>A0A370DNP1</accession>
<dbReference type="PROSITE" id="PS50943">
    <property type="entry name" value="HTH_CROC1"/>
    <property type="match status" value="1"/>
</dbReference>
<dbReference type="SUPFAM" id="SSF47413">
    <property type="entry name" value="lambda repressor-like DNA-binding domains"/>
    <property type="match status" value="1"/>
</dbReference>
<organism evidence="4 5">
    <name type="scientific">endosymbiont of Escarpia spicata</name>
    <dbReference type="NCBI Taxonomy" id="2200908"/>
    <lineage>
        <taxon>Bacteria</taxon>
        <taxon>Pseudomonadati</taxon>
        <taxon>Pseudomonadota</taxon>
        <taxon>Gammaproteobacteria</taxon>
        <taxon>sulfur-oxidizing symbionts</taxon>
    </lineage>
</organism>
<dbReference type="AlphaFoldDB" id="A0A370DNP1"/>
<dbReference type="PANTHER" id="PTHR38133:SF1">
    <property type="entry name" value="SLR1429 PROTEIN"/>
    <property type="match status" value="1"/>
</dbReference>